<keyword evidence="2" id="KW-1185">Reference proteome</keyword>
<dbReference type="AlphaFoldDB" id="A0A8S0W3U4"/>
<name>A0A8S0W3U4_CYCAE</name>
<evidence type="ECO:0000313" key="1">
    <source>
        <dbReference type="EMBL" id="CAA7269125.1"/>
    </source>
</evidence>
<comment type="caution">
    <text evidence="1">The sequence shown here is derived from an EMBL/GenBank/DDBJ whole genome shotgun (WGS) entry which is preliminary data.</text>
</comment>
<accession>A0A8S0W3U4</accession>
<protein>
    <submittedName>
        <fullName evidence="1">Uncharacterized protein</fullName>
    </submittedName>
</protein>
<proteinExistence type="predicted"/>
<dbReference type="Proteomes" id="UP000467700">
    <property type="component" value="Unassembled WGS sequence"/>
</dbReference>
<dbReference type="EMBL" id="CACVBS010000074">
    <property type="protein sequence ID" value="CAA7269125.1"/>
    <property type="molecule type" value="Genomic_DNA"/>
</dbReference>
<reference evidence="1 2" key="1">
    <citation type="submission" date="2020-01" db="EMBL/GenBank/DDBJ databases">
        <authorList>
            <person name="Gupta K D."/>
        </authorList>
    </citation>
    <scope>NUCLEOTIDE SEQUENCE [LARGE SCALE GENOMIC DNA]</scope>
</reference>
<sequence>MFAIPGYGPTTITHSKYVELNGEDAKKHKKICINITNKENKSKIKGTIFWYFAEKHNQKEVIMSYKLETPFTGMMEDKISLFPTSITSPYRYHLDQFLHEDTLGGQGLLGFAGQEDLGLLIIKFHDDFRMAAAVMEKHSNFRGSLSSVIGSLAHFTFGSRV</sequence>
<organism evidence="1 2">
    <name type="scientific">Cyclocybe aegerita</name>
    <name type="common">Black poplar mushroom</name>
    <name type="synonym">Agrocybe aegerita</name>
    <dbReference type="NCBI Taxonomy" id="1973307"/>
    <lineage>
        <taxon>Eukaryota</taxon>
        <taxon>Fungi</taxon>
        <taxon>Dikarya</taxon>
        <taxon>Basidiomycota</taxon>
        <taxon>Agaricomycotina</taxon>
        <taxon>Agaricomycetes</taxon>
        <taxon>Agaricomycetidae</taxon>
        <taxon>Agaricales</taxon>
        <taxon>Agaricineae</taxon>
        <taxon>Bolbitiaceae</taxon>
        <taxon>Cyclocybe</taxon>
    </lineage>
</organism>
<evidence type="ECO:0000313" key="2">
    <source>
        <dbReference type="Proteomes" id="UP000467700"/>
    </source>
</evidence>
<gene>
    <name evidence="1" type="ORF">AAE3_LOCUS11341</name>
</gene>